<organism evidence="7 8">
    <name type="scientific">Mycolicibacterium chlorophenolicum</name>
    <dbReference type="NCBI Taxonomy" id="37916"/>
    <lineage>
        <taxon>Bacteria</taxon>
        <taxon>Bacillati</taxon>
        <taxon>Actinomycetota</taxon>
        <taxon>Actinomycetes</taxon>
        <taxon>Mycobacteriales</taxon>
        <taxon>Mycobacteriaceae</taxon>
        <taxon>Mycolicibacterium</taxon>
    </lineage>
</organism>
<keyword evidence="6" id="KW-1003">Cell membrane</keyword>
<sequence length="322" mass="32515">MLRESVRPGVEAVSPVTVVITLVLGAVIGVLLGLLGGGGSILAVPALVYALGLGVEQAIPMSLIVVAVASAVGGLPRLRAGQVQWRLAAVILAVPALVYALGLGVEQAIPMSLIVVAVASAVGVLPRLRAGQVQWRLAAVFAVAGIPAALLGSAIGERLPQRVLMIGFAILMIGAGLRMLTDSTDAGTACTVGDGGINWRRCAPRSIPAGFAVGLLTGLFGVGGGFVIIPALVLLLGVQMSVAIGTSLLIIVANSAAGALFHLDGASIDWSITAAFVATAIGGSLVAGHYGARLDTGRLQHWFAYLVFAVAAYVLLDTLVLT</sequence>
<keyword evidence="4 6" id="KW-1133">Transmembrane helix</keyword>
<dbReference type="InterPro" id="IPR002781">
    <property type="entry name" value="TM_pro_TauE-like"/>
</dbReference>
<name>A0A0J6Z5I6_9MYCO</name>
<accession>A0A0J6Z5I6</accession>
<comment type="subcellular location">
    <subcellularLocation>
        <location evidence="6">Cell membrane</location>
        <topology evidence="6">Multi-pass membrane protein</topology>
    </subcellularLocation>
    <subcellularLocation>
        <location evidence="1">Membrane</location>
        <topology evidence="1">Multi-pass membrane protein</topology>
    </subcellularLocation>
</comment>
<dbReference type="Proteomes" id="UP000036513">
    <property type="component" value="Unassembled WGS sequence"/>
</dbReference>
<feature type="transmembrane region" description="Helical" evidence="6">
    <location>
        <begin position="108"/>
        <end position="125"/>
    </location>
</feature>
<feature type="transmembrane region" description="Helical" evidence="6">
    <location>
        <begin position="270"/>
        <end position="290"/>
    </location>
</feature>
<feature type="transmembrane region" description="Helical" evidence="6">
    <location>
        <begin position="12"/>
        <end position="35"/>
    </location>
</feature>
<dbReference type="PANTHER" id="PTHR43701">
    <property type="entry name" value="MEMBRANE TRANSPORTER PROTEIN MJ0441-RELATED"/>
    <property type="match status" value="1"/>
</dbReference>
<feature type="transmembrane region" description="Helical" evidence="6">
    <location>
        <begin position="302"/>
        <end position="321"/>
    </location>
</feature>
<evidence type="ECO:0000256" key="3">
    <source>
        <dbReference type="ARBA" id="ARBA00022692"/>
    </source>
</evidence>
<gene>
    <name evidence="7" type="ORF">MCHLDSM_01760</name>
</gene>
<feature type="transmembrane region" description="Helical" evidence="6">
    <location>
        <begin position="162"/>
        <end position="180"/>
    </location>
</feature>
<dbReference type="PANTHER" id="PTHR43701:SF2">
    <property type="entry name" value="MEMBRANE TRANSPORTER PROTEIN YJNA-RELATED"/>
    <property type="match status" value="1"/>
</dbReference>
<feature type="transmembrane region" description="Helical" evidence="6">
    <location>
        <begin position="85"/>
        <end position="102"/>
    </location>
</feature>
<reference evidence="7 8" key="1">
    <citation type="journal article" date="2015" name="Genome Biol. Evol.">
        <title>Characterization of Three Mycobacterium spp. with Potential Use in Bioremediation by Genome Sequencing and Comparative Genomics.</title>
        <authorList>
            <person name="Das S."/>
            <person name="Pettersson B.M."/>
            <person name="Behra P.R."/>
            <person name="Ramesh M."/>
            <person name="Dasgupta S."/>
            <person name="Bhattacharya A."/>
            <person name="Kirsebom L.A."/>
        </authorList>
    </citation>
    <scope>NUCLEOTIDE SEQUENCE [LARGE SCALE GENOMIC DNA]</scope>
    <source>
        <strain evidence="7 8">DSM 43826</strain>
    </source>
</reference>
<keyword evidence="3 6" id="KW-0812">Transmembrane</keyword>
<evidence type="ECO:0000313" key="7">
    <source>
        <dbReference type="EMBL" id="KMO79876.1"/>
    </source>
</evidence>
<dbReference type="AlphaFoldDB" id="A0A0J6Z5I6"/>
<evidence type="ECO:0000256" key="1">
    <source>
        <dbReference type="ARBA" id="ARBA00004141"/>
    </source>
</evidence>
<dbReference type="STRING" id="37916.MCHLDSM_01760"/>
<feature type="transmembrane region" description="Helical" evidence="6">
    <location>
        <begin position="242"/>
        <end position="263"/>
    </location>
</feature>
<proteinExistence type="inferred from homology"/>
<keyword evidence="5 6" id="KW-0472">Membrane</keyword>
<comment type="similarity">
    <text evidence="2 6">Belongs to the 4-toluene sulfonate uptake permease (TSUP) (TC 2.A.102) family.</text>
</comment>
<dbReference type="GO" id="GO:0005886">
    <property type="term" value="C:plasma membrane"/>
    <property type="evidence" value="ECO:0007669"/>
    <property type="project" value="UniProtKB-SubCell"/>
</dbReference>
<feature type="transmembrane region" description="Helical" evidence="6">
    <location>
        <begin position="209"/>
        <end position="236"/>
    </location>
</feature>
<feature type="transmembrane region" description="Helical" evidence="6">
    <location>
        <begin position="137"/>
        <end position="156"/>
    </location>
</feature>
<evidence type="ECO:0000256" key="6">
    <source>
        <dbReference type="RuleBase" id="RU363041"/>
    </source>
</evidence>
<protein>
    <recommendedName>
        <fullName evidence="6">Probable membrane transporter protein</fullName>
    </recommendedName>
</protein>
<dbReference type="InterPro" id="IPR051598">
    <property type="entry name" value="TSUP/Inactive_protease-like"/>
</dbReference>
<evidence type="ECO:0000256" key="2">
    <source>
        <dbReference type="ARBA" id="ARBA00009142"/>
    </source>
</evidence>
<comment type="caution">
    <text evidence="7">The sequence shown here is derived from an EMBL/GenBank/DDBJ whole genome shotgun (WGS) entry which is preliminary data.</text>
</comment>
<dbReference type="PATRIC" id="fig|37916.4.peg.1669"/>
<evidence type="ECO:0000256" key="5">
    <source>
        <dbReference type="ARBA" id="ARBA00023136"/>
    </source>
</evidence>
<evidence type="ECO:0000313" key="8">
    <source>
        <dbReference type="Proteomes" id="UP000036513"/>
    </source>
</evidence>
<dbReference type="EMBL" id="JYNL01000017">
    <property type="protein sequence ID" value="KMO79876.1"/>
    <property type="molecule type" value="Genomic_DNA"/>
</dbReference>
<comment type="caution">
    <text evidence="6">Lacks conserved residue(s) required for the propagation of feature annotation.</text>
</comment>
<keyword evidence="8" id="KW-1185">Reference proteome</keyword>
<evidence type="ECO:0000256" key="4">
    <source>
        <dbReference type="ARBA" id="ARBA00022989"/>
    </source>
</evidence>
<dbReference type="Pfam" id="PF01925">
    <property type="entry name" value="TauE"/>
    <property type="match status" value="1"/>
</dbReference>
<feature type="transmembrane region" description="Helical" evidence="6">
    <location>
        <begin position="47"/>
        <end position="73"/>
    </location>
</feature>